<accession>A0A438GZ98</accession>
<evidence type="ECO:0000313" key="3">
    <source>
        <dbReference type="Proteomes" id="UP000288805"/>
    </source>
</evidence>
<evidence type="ECO:0000313" key="2">
    <source>
        <dbReference type="EMBL" id="RVW77457.1"/>
    </source>
</evidence>
<dbReference type="AlphaFoldDB" id="A0A438GZ98"/>
<dbReference type="PANTHER" id="PTHR36617:SF15">
    <property type="entry name" value="REVERSE TRANSCRIPTASE ZINC-BINDING DOMAIN-CONTAINING PROTEIN"/>
    <property type="match status" value="1"/>
</dbReference>
<proteinExistence type="predicted"/>
<organism evidence="2 3">
    <name type="scientific">Vitis vinifera</name>
    <name type="common">Grape</name>
    <dbReference type="NCBI Taxonomy" id="29760"/>
    <lineage>
        <taxon>Eukaryota</taxon>
        <taxon>Viridiplantae</taxon>
        <taxon>Streptophyta</taxon>
        <taxon>Embryophyta</taxon>
        <taxon>Tracheophyta</taxon>
        <taxon>Spermatophyta</taxon>
        <taxon>Magnoliopsida</taxon>
        <taxon>eudicotyledons</taxon>
        <taxon>Gunneridae</taxon>
        <taxon>Pentapetalae</taxon>
        <taxon>rosids</taxon>
        <taxon>Vitales</taxon>
        <taxon>Vitaceae</taxon>
        <taxon>Viteae</taxon>
        <taxon>Vitis</taxon>
    </lineage>
</organism>
<name>A0A438GZ98_VITVI</name>
<dbReference type="EMBL" id="QGNW01000313">
    <property type="protein sequence ID" value="RVW77457.1"/>
    <property type="molecule type" value="Genomic_DNA"/>
</dbReference>
<sequence length="257" mass="28761">MAILSCLLMWFEAISDLSINLNKSEILSMGRVENVEVLASELGCKVGSLPSTFLGLPLGAPHKSVVVWDGVEERMRKRLALWKRQFISKGGESLSFEALCRKYGEEGGEWISSEVREGYGVGFWKEIRKEGFLMFKNVSFAVGDGRRVKFWKDIWCGNIPLCEAFPSLFAFAVSQDTWVADCWDSMGMWGIGILDSLDPLMIGSWRRCPVSLENHLEPLCAYKGGFFLLGKILGEGSNPRSTQKEGLDFSKQVLLVL</sequence>
<gene>
    <name evidence="2" type="ORF">CK203_048078</name>
</gene>
<comment type="caution">
    <text evidence="2">The sequence shown here is derived from an EMBL/GenBank/DDBJ whole genome shotgun (WGS) entry which is preliminary data.</text>
</comment>
<dbReference type="PANTHER" id="PTHR36617">
    <property type="entry name" value="PROTEIN, PUTATIVE-RELATED"/>
    <property type="match status" value="1"/>
</dbReference>
<reference evidence="2 3" key="1">
    <citation type="journal article" date="2018" name="PLoS Genet.">
        <title>Population sequencing reveals clonal diversity and ancestral inbreeding in the grapevine cultivar Chardonnay.</title>
        <authorList>
            <person name="Roach M.J."/>
            <person name="Johnson D.L."/>
            <person name="Bohlmann J."/>
            <person name="van Vuuren H.J."/>
            <person name="Jones S.J."/>
            <person name="Pretorius I.S."/>
            <person name="Schmidt S.A."/>
            <person name="Borneman A.R."/>
        </authorList>
    </citation>
    <scope>NUCLEOTIDE SEQUENCE [LARGE SCALE GENOMIC DNA]</scope>
    <source>
        <strain evidence="3">cv. Chardonnay</strain>
        <tissue evidence="2">Leaf</tissue>
    </source>
</reference>
<feature type="signal peptide" evidence="1">
    <location>
        <begin position="1"/>
        <end position="16"/>
    </location>
</feature>
<evidence type="ECO:0000256" key="1">
    <source>
        <dbReference type="SAM" id="SignalP"/>
    </source>
</evidence>
<keyword evidence="1" id="KW-0732">Signal</keyword>
<dbReference type="Proteomes" id="UP000288805">
    <property type="component" value="Unassembled WGS sequence"/>
</dbReference>
<protein>
    <submittedName>
        <fullName evidence="2">Uncharacterized protein</fullName>
    </submittedName>
</protein>
<feature type="chain" id="PRO_5019229272" evidence="1">
    <location>
        <begin position="17"/>
        <end position="257"/>
    </location>
</feature>